<dbReference type="Pfam" id="PF08031">
    <property type="entry name" value="BBE"/>
    <property type="match status" value="1"/>
</dbReference>
<dbReference type="Proteomes" id="UP001227230">
    <property type="component" value="Chromosome 10"/>
</dbReference>
<gene>
    <name evidence="8" type="ORF">VitviT2T_015632</name>
</gene>
<dbReference type="InterPro" id="IPR016167">
    <property type="entry name" value="FAD-bd_PCMH_sub1"/>
</dbReference>
<dbReference type="InterPro" id="IPR016166">
    <property type="entry name" value="FAD-bd_PCMH"/>
</dbReference>
<evidence type="ECO:0000256" key="5">
    <source>
        <dbReference type="ARBA" id="ARBA00022827"/>
    </source>
</evidence>
<sequence>MNSSSPQFIITPQSETHVQAAVICSRNLGLGVRVRSGGHDYEGLSYKAACPFVIIDLVNLRKVSVSLDTNTAWVESGATLGELYYQIATRSSTLGFPAGVCPTVGVGGHFSGGGQGTMTRKYGLASDNVLDAIMVDANGTILDRESMSEDLFWAIRGGGGASFGVILSWKIKLVPVPPIVTICNVPKTLEQGATKLAHLWQQIAPKLHEDINMRVIITLANNTKGEKTAQALFNSLYLGTIQQLIPLMNVSFPELGLAAKDCHELRWVQTFAEGESIKVLMNRSHEIKGYFKGKSDYVNQPIPESELEGMLKVFLEGEAGVMMWDPYGGKMSEIAEDETPFPHRAGILYNIQYFNKWEEAGVEAQRKHMEWTNNIYNYMTPFVSKSPRRAFLNYKDIDLGRNDENGNTSFSQAGFWGQSYFKNNFKRLALVKGRVDPSNFFRDEQSIPPLR</sequence>
<feature type="domain" description="FAD-binding PCMH-type" evidence="7">
    <location>
        <begin position="1"/>
        <end position="176"/>
    </location>
</feature>
<proteinExistence type="inferred from homology"/>
<comment type="similarity">
    <text evidence="2">Belongs to the oxygen-dependent FAD-linked oxidoreductase family.</text>
</comment>
<evidence type="ECO:0000256" key="1">
    <source>
        <dbReference type="ARBA" id="ARBA00001974"/>
    </source>
</evidence>
<evidence type="ECO:0000256" key="6">
    <source>
        <dbReference type="ARBA" id="ARBA00023180"/>
    </source>
</evidence>
<evidence type="ECO:0000256" key="3">
    <source>
        <dbReference type="ARBA" id="ARBA00022630"/>
    </source>
</evidence>
<evidence type="ECO:0000256" key="4">
    <source>
        <dbReference type="ARBA" id="ARBA00022729"/>
    </source>
</evidence>
<dbReference type="Gene3D" id="3.30.43.10">
    <property type="entry name" value="Uridine Diphospho-n-acetylenolpyruvylglucosamine Reductase, domain 2"/>
    <property type="match status" value="1"/>
</dbReference>
<dbReference type="InterPro" id="IPR016169">
    <property type="entry name" value="FAD-bd_PCMH_sub2"/>
</dbReference>
<evidence type="ECO:0000313" key="8">
    <source>
        <dbReference type="EMBL" id="WJZ96996.1"/>
    </source>
</evidence>
<keyword evidence="4" id="KW-0732">Signal</keyword>
<dbReference type="Pfam" id="PF01565">
    <property type="entry name" value="FAD_binding_4"/>
    <property type="match status" value="1"/>
</dbReference>
<keyword evidence="3" id="KW-0285">Flavoprotein</keyword>
<dbReference type="InterPro" id="IPR036318">
    <property type="entry name" value="FAD-bd_PCMH-like_sf"/>
</dbReference>
<accession>A0ABY9CP18</accession>
<evidence type="ECO:0000313" key="9">
    <source>
        <dbReference type="Proteomes" id="UP001227230"/>
    </source>
</evidence>
<dbReference type="PANTHER" id="PTHR32448">
    <property type="entry name" value="OS08G0158400 PROTEIN"/>
    <property type="match status" value="1"/>
</dbReference>
<dbReference type="Gene3D" id="3.40.462.20">
    <property type="match status" value="1"/>
</dbReference>
<dbReference type="Gene3D" id="3.30.465.10">
    <property type="match status" value="1"/>
</dbReference>
<dbReference type="InterPro" id="IPR006094">
    <property type="entry name" value="Oxid_FAD_bind_N"/>
</dbReference>
<dbReference type="EMBL" id="CP126657">
    <property type="protein sequence ID" value="WJZ96996.1"/>
    <property type="molecule type" value="Genomic_DNA"/>
</dbReference>
<name>A0ABY9CP18_VITVI</name>
<organism evidence="8 9">
    <name type="scientific">Vitis vinifera</name>
    <name type="common">Grape</name>
    <dbReference type="NCBI Taxonomy" id="29760"/>
    <lineage>
        <taxon>Eukaryota</taxon>
        <taxon>Viridiplantae</taxon>
        <taxon>Streptophyta</taxon>
        <taxon>Embryophyta</taxon>
        <taxon>Tracheophyta</taxon>
        <taxon>Spermatophyta</taxon>
        <taxon>Magnoliopsida</taxon>
        <taxon>eudicotyledons</taxon>
        <taxon>Gunneridae</taxon>
        <taxon>Pentapetalae</taxon>
        <taxon>rosids</taxon>
        <taxon>Vitales</taxon>
        <taxon>Vitaceae</taxon>
        <taxon>Viteae</taxon>
        <taxon>Vitis</taxon>
    </lineage>
</organism>
<evidence type="ECO:0000259" key="7">
    <source>
        <dbReference type="PROSITE" id="PS51387"/>
    </source>
</evidence>
<dbReference type="InterPro" id="IPR012951">
    <property type="entry name" value="BBE"/>
</dbReference>
<keyword evidence="5" id="KW-0274">FAD</keyword>
<dbReference type="PROSITE" id="PS51387">
    <property type="entry name" value="FAD_PCMH"/>
    <property type="match status" value="1"/>
</dbReference>
<reference evidence="8 9" key="1">
    <citation type="journal article" date="2023" name="Hortic Res">
        <title>The complete reference genome for grapevine (Vitis vinifera L.) genetics and breeding.</title>
        <authorList>
            <person name="Shi X."/>
            <person name="Cao S."/>
            <person name="Wang X."/>
            <person name="Huang S."/>
            <person name="Wang Y."/>
            <person name="Liu Z."/>
            <person name="Liu W."/>
            <person name="Leng X."/>
            <person name="Peng Y."/>
            <person name="Wang N."/>
            <person name="Wang Y."/>
            <person name="Ma Z."/>
            <person name="Xu X."/>
            <person name="Zhang F."/>
            <person name="Xue H."/>
            <person name="Zhong H."/>
            <person name="Wang Y."/>
            <person name="Zhang K."/>
            <person name="Velt A."/>
            <person name="Avia K."/>
            <person name="Holtgrawe D."/>
            <person name="Grimplet J."/>
            <person name="Matus J.T."/>
            <person name="Ware D."/>
            <person name="Wu X."/>
            <person name="Wang H."/>
            <person name="Liu C."/>
            <person name="Fang Y."/>
            <person name="Rustenholz C."/>
            <person name="Cheng Z."/>
            <person name="Xiao H."/>
            <person name="Zhou Y."/>
        </authorList>
    </citation>
    <scope>NUCLEOTIDE SEQUENCE [LARGE SCALE GENOMIC DNA]</scope>
    <source>
        <strain evidence="9">cv. Pinot noir / PN40024</strain>
        <tissue evidence="8">Leaf</tissue>
    </source>
</reference>
<evidence type="ECO:0000256" key="2">
    <source>
        <dbReference type="ARBA" id="ARBA00005466"/>
    </source>
</evidence>
<protein>
    <recommendedName>
        <fullName evidence="7">FAD-binding PCMH-type domain-containing protein</fullName>
    </recommendedName>
</protein>
<dbReference type="SUPFAM" id="SSF56176">
    <property type="entry name" value="FAD-binding/transporter-associated domain-like"/>
    <property type="match status" value="1"/>
</dbReference>
<keyword evidence="9" id="KW-1185">Reference proteome</keyword>
<keyword evidence="6" id="KW-0325">Glycoprotein</keyword>
<comment type="cofactor">
    <cofactor evidence="1">
        <name>FAD</name>
        <dbReference type="ChEBI" id="CHEBI:57692"/>
    </cofactor>
</comment>